<dbReference type="RefSeq" id="WP_071141100.1">
    <property type="nucleotide sequence ID" value="NZ_CP035282.1"/>
</dbReference>
<dbReference type="InterPro" id="IPR014867">
    <property type="entry name" value="Spore_coat_CotH_CotH2/3/7"/>
</dbReference>
<name>A0A410QFA4_9FIRM</name>
<feature type="transmembrane region" description="Helical" evidence="2">
    <location>
        <begin position="7"/>
        <end position="27"/>
    </location>
</feature>
<protein>
    <submittedName>
        <fullName evidence="3">Spore coat protein CotH</fullName>
    </submittedName>
</protein>
<proteinExistence type="predicted"/>
<feature type="compositionally biased region" description="Polar residues" evidence="1">
    <location>
        <begin position="225"/>
        <end position="239"/>
    </location>
</feature>
<dbReference type="KEGG" id="spoa:EQM13_14865"/>
<gene>
    <name evidence="3" type="ORF">EQM13_14865</name>
</gene>
<reference evidence="4" key="1">
    <citation type="submission" date="2019-01" db="EMBL/GenBank/DDBJ databases">
        <title>Draft genomes of a novel of Sporanaerobacter strains.</title>
        <authorList>
            <person name="Ma S."/>
        </authorList>
    </citation>
    <scope>NUCLEOTIDE SEQUENCE [LARGE SCALE GENOMIC DNA]</scope>
    <source>
        <strain evidence="4">NJN-17</strain>
    </source>
</reference>
<feature type="transmembrane region" description="Helical" evidence="2">
    <location>
        <begin position="613"/>
        <end position="633"/>
    </location>
</feature>
<dbReference type="AlphaFoldDB" id="A0A410QFA4"/>
<feature type="region of interest" description="Disordered" evidence="1">
    <location>
        <begin position="483"/>
        <end position="530"/>
    </location>
</feature>
<feature type="region of interest" description="Disordered" evidence="1">
    <location>
        <begin position="571"/>
        <end position="599"/>
    </location>
</feature>
<organism evidence="3 4">
    <name type="scientific">Acidilutibacter cellobiosedens</name>
    <dbReference type="NCBI Taxonomy" id="2507161"/>
    <lineage>
        <taxon>Bacteria</taxon>
        <taxon>Bacillati</taxon>
        <taxon>Bacillota</taxon>
        <taxon>Tissierellia</taxon>
        <taxon>Tissierellales</taxon>
        <taxon>Acidilutibacteraceae</taxon>
        <taxon>Acidilutibacter</taxon>
    </lineage>
</organism>
<keyword evidence="2" id="KW-0812">Transmembrane</keyword>
<sequence>MIKSKHINLIIALTLLIAVVFTTVFMFNPQLFGIVKESAQPEYASKVFNKDNIISMDINVDEEDWNEMLENATDKEYISCDITINGTTFYSVGIRPKGNSSLSMVANDDTTDRFSFKIEFDHYVKHQSCFGLDKMTINNIYSDSTYMKEYLSYDLMNSMGISTPLYSYADVKVNGEDWGFYLAVEALEESFAYRNFGPTYGMLYKPESMEMGRNDKDDNQERRNVQPNNEDQGNAQQNNEDQENIQRENGQQPFNPQQGNFGEKMGAEGSGGGSDLKYIDDDVDSYPNIFDNSVFDSKKSDYKRVIKALKNLNDGTDLEKYIDVDEVLRYFAVNTVLVNLDSYVSNMKHNYYLYEKDGQLSILPWDYNLSFAGFQSGNASSAVNFPIDTPVSGVELSERPLIAKLLEVGEYKDKYHQYIQDILDDYFNNGKFEDTIDKLDSQISEYVENDASAFYTYEEYLKGLSALKEFGKLRAQSIEGQLNGTIPSTTDEQSENQDKLIDSSGINLSDLGSQGGMKGENRQPGNMPDMNVMKKAQDIIGSVDDSELTEEQIQQLKDLGLTEEQIEMMKNMKNSNREGGDTDRNQRPPDDRAELKTNSDTTAQNTEIIDENLWIIGISAVSLVISLIFVMTFKRKRVEQ</sequence>
<feature type="region of interest" description="Disordered" evidence="1">
    <location>
        <begin position="209"/>
        <end position="278"/>
    </location>
</feature>
<accession>A0A410QFA4</accession>
<evidence type="ECO:0000313" key="4">
    <source>
        <dbReference type="Proteomes" id="UP000287969"/>
    </source>
</evidence>
<feature type="compositionally biased region" description="Basic and acidic residues" evidence="1">
    <location>
        <begin position="209"/>
        <end position="224"/>
    </location>
</feature>
<dbReference type="PANTHER" id="PTHR40050">
    <property type="entry name" value="INNER SPORE COAT PROTEIN H"/>
    <property type="match status" value="1"/>
</dbReference>
<dbReference type="PANTHER" id="PTHR40050:SF1">
    <property type="entry name" value="INNER SPORE COAT PROTEIN H"/>
    <property type="match status" value="1"/>
</dbReference>
<keyword evidence="2" id="KW-0472">Membrane</keyword>
<keyword evidence="4" id="KW-1185">Reference proteome</keyword>
<feature type="compositionally biased region" description="Basic and acidic residues" evidence="1">
    <location>
        <begin position="575"/>
        <end position="597"/>
    </location>
</feature>
<evidence type="ECO:0000256" key="1">
    <source>
        <dbReference type="SAM" id="MobiDB-lite"/>
    </source>
</evidence>
<dbReference type="OrthoDB" id="3235126at2"/>
<dbReference type="Proteomes" id="UP000287969">
    <property type="component" value="Chromosome"/>
</dbReference>
<keyword evidence="3" id="KW-0167">Capsid protein</keyword>
<keyword evidence="3" id="KW-0946">Virion</keyword>
<evidence type="ECO:0000256" key="2">
    <source>
        <dbReference type="SAM" id="Phobius"/>
    </source>
</evidence>
<keyword evidence="2" id="KW-1133">Transmembrane helix</keyword>
<feature type="compositionally biased region" description="Low complexity" evidence="1">
    <location>
        <begin position="249"/>
        <end position="264"/>
    </location>
</feature>
<dbReference type="Pfam" id="PF08757">
    <property type="entry name" value="CotH"/>
    <property type="match status" value="2"/>
</dbReference>
<evidence type="ECO:0000313" key="3">
    <source>
        <dbReference type="EMBL" id="QAT62753.1"/>
    </source>
</evidence>
<dbReference type="EMBL" id="CP035282">
    <property type="protein sequence ID" value="QAT62753.1"/>
    <property type="molecule type" value="Genomic_DNA"/>
</dbReference>